<dbReference type="EMBL" id="MU826850">
    <property type="protein sequence ID" value="KAJ7371192.1"/>
    <property type="molecule type" value="Genomic_DNA"/>
</dbReference>
<keyword evidence="3" id="KW-1185">Reference proteome</keyword>
<dbReference type="InterPro" id="IPR003864">
    <property type="entry name" value="CSC1/OSCA1-like_7TM"/>
</dbReference>
<sequence length="65" mass="7213">MKIVNQFLFVSAGSATLTKLKGIIRKPEEIPSFLAESLPAQATFFICYIMLRGFTGFSLETPANR</sequence>
<name>A0A9W9YXA4_9CNID</name>
<dbReference type="GO" id="GO:0016020">
    <property type="term" value="C:membrane"/>
    <property type="evidence" value="ECO:0007669"/>
    <property type="project" value="InterPro"/>
</dbReference>
<reference evidence="2" key="1">
    <citation type="submission" date="2023-01" db="EMBL/GenBank/DDBJ databases">
        <title>Genome assembly of the deep-sea coral Lophelia pertusa.</title>
        <authorList>
            <person name="Herrera S."/>
            <person name="Cordes E."/>
        </authorList>
    </citation>
    <scope>NUCLEOTIDE SEQUENCE</scope>
    <source>
        <strain evidence="2">USNM1676648</strain>
        <tissue evidence="2">Polyp</tissue>
    </source>
</reference>
<dbReference type="Pfam" id="PF02714">
    <property type="entry name" value="RSN1_7TM"/>
    <property type="match status" value="1"/>
</dbReference>
<protein>
    <recommendedName>
        <fullName evidence="1">CSC1/OSCA1-like 7TM region domain-containing protein</fullName>
    </recommendedName>
</protein>
<accession>A0A9W9YXA4</accession>
<dbReference type="AlphaFoldDB" id="A0A9W9YXA4"/>
<dbReference type="OrthoDB" id="1689567at2759"/>
<comment type="caution">
    <text evidence="2">The sequence shown here is derived from an EMBL/GenBank/DDBJ whole genome shotgun (WGS) entry which is preliminary data.</text>
</comment>
<evidence type="ECO:0000313" key="2">
    <source>
        <dbReference type="EMBL" id="KAJ7371192.1"/>
    </source>
</evidence>
<dbReference type="Proteomes" id="UP001163046">
    <property type="component" value="Unassembled WGS sequence"/>
</dbReference>
<proteinExistence type="predicted"/>
<evidence type="ECO:0000313" key="3">
    <source>
        <dbReference type="Proteomes" id="UP001163046"/>
    </source>
</evidence>
<feature type="domain" description="CSC1/OSCA1-like 7TM region" evidence="1">
    <location>
        <begin position="3"/>
        <end position="60"/>
    </location>
</feature>
<gene>
    <name evidence="2" type="ORF">OS493_027302</name>
</gene>
<organism evidence="2 3">
    <name type="scientific">Desmophyllum pertusum</name>
    <dbReference type="NCBI Taxonomy" id="174260"/>
    <lineage>
        <taxon>Eukaryota</taxon>
        <taxon>Metazoa</taxon>
        <taxon>Cnidaria</taxon>
        <taxon>Anthozoa</taxon>
        <taxon>Hexacorallia</taxon>
        <taxon>Scleractinia</taxon>
        <taxon>Caryophylliina</taxon>
        <taxon>Caryophylliidae</taxon>
        <taxon>Desmophyllum</taxon>
    </lineage>
</organism>
<evidence type="ECO:0000259" key="1">
    <source>
        <dbReference type="Pfam" id="PF02714"/>
    </source>
</evidence>